<protein>
    <submittedName>
        <fullName evidence="2">Uncharacterized protein</fullName>
    </submittedName>
</protein>
<evidence type="ECO:0000256" key="1">
    <source>
        <dbReference type="SAM" id="SignalP"/>
    </source>
</evidence>
<proteinExistence type="predicted"/>
<gene>
    <name evidence="2" type="ORF">IQ31_01034</name>
</gene>
<dbReference type="RefSeq" id="WP_145327259.1">
    <property type="nucleotide sequence ID" value="NZ_CP080574.1"/>
</dbReference>
<dbReference type="AlphaFoldDB" id="A0A562MVW9"/>
<evidence type="ECO:0000313" key="2">
    <source>
        <dbReference type="EMBL" id="TWI24016.1"/>
    </source>
</evidence>
<feature type="signal peptide" evidence="1">
    <location>
        <begin position="1"/>
        <end position="23"/>
    </location>
</feature>
<keyword evidence="1" id="KW-0732">Signal</keyword>
<dbReference type="EMBL" id="VLKR01000003">
    <property type="protein sequence ID" value="TWI24016.1"/>
    <property type="molecule type" value="Genomic_DNA"/>
</dbReference>
<dbReference type="GeneID" id="88828758"/>
<dbReference type="Proteomes" id="UP000315908">
    <property type="component" value="Unassembled WGS sequence"/>
</dbReference>
<accession>A0A562MVW9</accession>
<sequence length="246" mass="27544">MKTLSNVLLVVILTLFCQLDLVAQDDSLNKQIWQSIGGQEKWDSLQFLAFSAKGNTISDQLSNDERKFLFNRTTGACRFDGYKGTDQVTYLFNFKNPGSDKLFIGGNLSTDGPELKKSIKNQLFSDLNLLLLPTLIGQKNVQLKSQKESFSAGQKLTIANISSSAPIFGSKIDGLLYIDQNTGEIVRYEYTDKGEKNTYEVSKYKEIGDGIRLPSFFNSTSNDQKSCIFSSISSFVQVEQKKFTEL</sequence>
<reference evidence="2 3" key="1">
    <citation type="journal article" date="2015" name="Stand. Genomic Sci.">
        <title>Genomic Encyclopedia of Bacterial and Archaeal Type Strains, Phase III: the genomes of soil and plant-associated and newly described type strains.</title>
        <authorList>
            <person name="Whitman W.B."/>
            <person name="Woyke T."/>
            <person name="Klenk H.P."/>
            <person name="Zhou Y."/>
            <person name="Lilburn T.G."/>
            <person name="Beck B.J."/>
            <person name="De Vos P."/>
            <person name="Vandamme P."/>
            <person name="Eisen J.A."/>
            <person name="Garrity G."/>
            <person name="Hugenholtz P."/>
            <person name="Kyrpides N.C."/>
        </authorList>
    </citation>
    <scope>NUCLEOTIDE SEQUENCE [LARGE SCALE GENOMIC DNA]</scope>
    <source>
        <strain evidence="2 3">CGMCC 1.6855</strain>
    </source>
</reference>
<feature type="chain" id="PRO_5021990954" evidence="1">
    <location>
        <begin position="24"/>
        <end position="246"/>
    </location>
</feature>
<name>A0A562MVW9_9SPHI</name>
<dbReference type="OrthoDB" id="705316at2"/>
<organism evidence="2 3">
    <name type="scientific">Sphingobacterium siyangense</name>
    <dbReference type="NCBI Taxonomy" id="459529"/>
    <lineage>
        <taxon>Bacteria</taxon>
        <taxon>Pseudomonadati</taxon>
        <taxon>Bacteroidota</taxon>
        <taxon>Sphingobacteriia</taxon>
        <taxon>Sphingobacteriales</taxon>
        <taxon>Sphingobacteriaceae</taxon>
        <taxon>Sphingobacterium</taxon>
    </lineage>
</organism>
<comment type="caution">
    <text evidence="2">The sequence shown here is derived from an EMBL/GenBank/DDBJ whole genome shotgun (WGS) entry which is preliminary data.</text>
</comment>
<evidence type="ECO:0000313" key="3">
    <source>
        <dbReference type="Proteomes" id="UP000315908"/>
    </source>
</evidence>